<accession>A0A1X7HXI1</accession>
<organism evidence="3 4">
    <name type="scientific">Arenibacter troitsensis</name>
    <dbReference type="NCBI Taxonomy" id="188872"/>
    <lineage>
        <taxon>Bacteria</taxon>
        <taxon>Pseudomonadati</taxon>
        <taxon>Bacteroidota</taxon>
        <taxon>Flavobacteriia</taxon>
        <taxon>Flavobacteriales</taxon>
        <taxon>Flavobacteriaceae</taxon>
        <taxon>Arenibacter</taxon>
    </lineage>
</organism>
<dbReference type="InterPro" id="IPR011059">
    <property type="entry name" value="Metal-dep_hydrolase_composite"/>
</dbReference>
<dbReference type="Pfam" id="PF01979">
    <property type="entry name" value="Amidohydro_1"/>
    <property type="match status" value="1"/>
</dbReference>
<dbReference type="Proteomes" id="UP000193420">
    <property type="component" value="Unassembled WGS sequence"/>
</dbReference>
<keyword evidence="1" id="KW-1133">Transmembrane helix</keyword>
<evidence type="ECO:0000259" key="2">
    <source>
        <dbReference type="Pfam" id="PF01979"/>
    </source>
</evidence>
<reference evidence="4" key="1">
    <citation type="submission" date="2017-04" db="EMBL/GenBank/DDBJ databases">
        <authorList>
            <person name="Varghese N."/>
            <person name="Submissions S."/>
        </authorList>
    </citation>
    <scope>NUCLEOTIDE SEQUENCE [LARGE SCALE GENOMIC DNA]</scope>
    <source>
        <strain evidence="4">DSM 19835</strain>
    </source>
</reference>
<dbReference type="STRING" id="188872.SAMN03080602_00111"/>
<keyword evidence="4" id="KW-1185">Reference proteome</keyword>
<dbReference type="Gene3D" id="3.30.110.90">
    <property type="entry name" value="Amidohydrolase"/>
    <property type="match status" value="1"/>
</dbReference>
<dbReference type="InterPro" id="IPR006680">
    <property type="entry name" value="Amidohydro-rel"/>
</dbReference>
<dbReference type="EMBL" id="FXAO01000001">
    <property type="protein sequence ID" value="SMG06408.1"/>
    <property type="molecule type" value="Genomic_DNA"/>
</dbReference>
<dbReference type="Gene3D" id="3.40.50.10910">
    <property type="entry name" value="Amidohydrolase"/>
    <property type="match status" value="1"/>
</dbReference>
<feature type="domain" description="Amidohydrolase-related" evidence="2">
    <location>
        <begin position="337"/>
        <end position="443"/>
    </location>
</feature>
<dbReference type="OrthoDB" id="9815657at2"/>
<dbReference type="AlphaFoldDB" id="A0A1X7HXI1"/>
<dbReference type="Gene3D" id="2.30.40.10">
    <property type="entry name" value="Urease, subunit C, domain 1"/>
    <property type="match status" value="1"/>
</dbReference>
<evidence type="ECO:0000313" key="3">
    <source>
        <dbReference type="EMBL" id="SMG06408.1"/>
    </source>
</evidence>
<dbReference type="PANTHER" id="PTHR43135">
    <property type="entry name" value="ALPHA-D-RIBOSE 1-METHYLPHOSPHONATE 5-TRIPHOSPHATE DIPHOSPHATASE"/>
    <property type="match status" value="1"/>
</dbReference>
<dbReference type="InterPro" id="IPR032466">
    <property type="entry name" value="Metal_Hydrolase"/>
</dbReference>
<name>A0A1X7HXI1_9FLAO</name>
<evidence type="ECO:0000313" key="4">
    <source>
        <dbReference type="Proteomes" id="UP000193420"/>
    </source>
</evidence>
<keyword evidence="1" id="KW-0812">Transmembrane</keyword>
<dbReference type="GO" id="GO:0016810">
    <property type="term" value="F:hydrolase activity, acting on carbon-nitrogen (but not peptide) bonds"/>
    <property type="evidence" value="ECO:0007669"/>
    <property type="project" value="InterPro"/>
</dbReference>
<evidence type="ECO:0000256" key="1">
    <source>
        <dbReference type="SAM" id="Phobius"/>
    </source>
</evidence>
<sequence>MMNIYKWVKVGGYGLAGLLLIISIAIILTLCWDSNQTSYLRMQGGAEPYIIKNINIVPMTGDTLLNNHDILIKDGFISKIAPDIFDRNIKQIDGTGKFLAPGLADMHVHVWDDYELGLYLSKGVTTLRNMWGMPFHLRMKKRIQENTVYAPIFLTASPKLTGPMDDGIDKKQVKDAREGKYLVSKYKKQGYDFIKTYAGLPSDIFDAIKDEALQQNMSLASHPSFEVPYEYHFSKPIKTIEHTEDIVQQVLKFKDDSPMLKETIAKYAQNKIGHTPTITVFHKISEIIEKESNLLSEDKIGYINPAFLAIGSQEDYNRWTSTKVYDSLVGERIFKQHQQHLKLVKKLNDAGGLLLAGTDSGISYAVPGFGIHEELQFYTEAGLSNYEALKTATVNPSLVYPKLSLTGTVETNKLANLVMTKENPLLHIRTLENPEMVIIKGQLLYKNQLEEFSEKAYHRSNYWATIIRLAEGILFK</sequence>
<protein>
    <submittedName>
        <fullName evidence="3">Imidazolonepropionase</fullName>
    </submittedName>
</protein>
<dbReference type="RefSeq" id="WP_139827108.1">
    <property type="nucleotide sequence ID" value="NZ_FXAO01000001.1"/>
</dbReference>
<keyword evidence="1" id="KW-0472">Membrane</keyword>
<dbReference type="InterPro" id="IPR051781">
    <property type="entry name" value="Metallo-dep_Hydrolase"/>
</dbReference>
<dbReference type="SUPFAM" id="SSF51338">
    <property type="entry name" value="Composite domain of metallo-dependent hydrolases"/>
    <property type="match status" value="1"/>
</dbReference>
<dbReference type="PANTHER" id="PTHR43135:SF3">
    <property type="entry name" value="ALPHA-D-RIBOSE 1-METHYLPHOSPHONATE 5-TRIPHOSPHATE DIPHOSPHATASE"/>
    <property type="match status" value="1"/>
</dbReference>
<proteinExistence type="predicted"/>
<feature type="transmembrane region" description="Helical" evidence="1">
    <location>
        <begin position="12"/>
        <end position="32"/>
    </location>
</feature>
<dbReference type="SUPFAM" id="SSF51556">
    <property type="entry name" value="Metallo-dependent hydrolases"/>
    <property type="match status" value="1"/>
</dbReference>
<gene>
    <name evidence="3" type="ORF">SAMN03080602_00111</name>
</gene>
<dbReference type="Gene3D" id="1.20.58.520">
    <property type="entry name" value="Amidohydrolase"/>
    <property type="match status" value="1"/>
</dbReference>